<sequence>MVLNNRTIYFRYHSDFLKKGLNISPIKLPFTQEITNAEKEPFDGLYGVFNDSLPDGWGRLLLDRSLSSK</sequence>
<proteinExistence type="predicted"/>
<gene>
    <name evidence="2" type="ORF">DLK05_06210</name>
</gene>
<evidence type="ECO:0000313" key="3">
    <source>
        <dbReference type="Proteomes" id="UP000282985"/>
    </source>
</evidence>
<dbReference type="InterPro" id="IPR017508">
    <property type="entry name" value="HipA_N1"/>
</dbReference>
<keyword evidence="3" id="KW-1185">Reference proteome</keyword>
<dbReference type="Pfam" id="PF13657">
    <property type="entry name" value="Couple_hipA"/>
    <property type="match status" value="1"/>
</dbReference>
<name>A0A434AWJ8_9BACT</name>
<protein>
    <recommendedName>
        <fullName evidence="1">HipA N-terminal subdomain 1 domain-containing protein</fullName>
    </recommendedName>
</protein>
<dbReference type="EMBL" id="RJJX01000006">
    <property type="protein sequence ID" value="RUT78866.1"/>
    <property type="molecule type" value="Genomic_DNA"/>
</dbReference>
<reference evidence="2 3" key="1">
    <citation type="submission" date="2018-11" db="EMBL/GenBank/DDBJ databases">
        <title>Parancylomarina longa gen. nov., sp. nov., isolated from sediments of southern Okinawa.</title>
        <authorList>
            <person name="Fu T."/>
        </authorList>
    </citation>
    <scope>NUCLEOTIDE SEQUENCE [LARGE SCALE GENOMIC DNA]</scope>
    <source>
        <strain evidence="2 3">T3-2 S1-C</strain>
    </source>
</reference>
<organism evidence="2 3">
    <name type="scientific">Ancylomarina longa</name>
    <dbReference type="NCBI Taxonomy" id="2487017"/>
    <lineage>
        <taxon>Bacteria</taxon>
        <taxon>Pseudomonadati</taxon>
        <taxon>Bacteroidota</taxon>
        <taxon>Bacteroidia</taxon>
        <taxon>Marinilabiliales</taxon>
        <taxon>Marinifilaceae</taxon>
        <taxon>Ancylomarina</taxon>
    </lineage>
</organism>
<feature type="domain" description="HipA N-terminal subdomain 1" evidence="1">
    <location>
        <begin position="5"/>
        <end position="65"/>
    </location>
</feature>
<evidence type="ECO:0000313" key="2">
    <source>
        <dbReference type="EMBL" id="RUT78866.1"/>
    </source>
</evidence>
<accession>A0A434AWJ8</accession>
<dbReference type="AlphaFoldDB" id="A0A434AWJ8"/>
<comment type="caution">
    <text evidence="2">The sequence shown here is derived from an EMBL/GenBank/DDBJ whole genome shotgun (WGS) entry which is preliminary data.</text>
</comment>
<dbReference type="OrthoDB" id="9805913at2"/>
<evidence type="ECO:0000259" key="1">
    <source>
        <dbReference type="Pfam" id="PF13657"/>
    </source>
</evidence>
<dbReference type="Proteomes" id="UP000282985">
    <property type="component" value="Unassembled WGS sequence"/>
</dbReference>